<dbReference type="KEGG" id="tmb:Thimo_0105"/>
<dbReference type="Gene3D" id="2.60.40.3650">
    <property type="match status" value="1"/>
</dbReference>
<dbReference type="Pfam" id="PF17820">
    <property type="entry name" value="PDZ_6"/>
    <property type="match status" value="1"/>
</dbReference>
<dbReference type="InterPro" id="IPR027268">
    <property type="entry name" value="Peptidase_M4/M1_CTD_sf"/>
</dbReference>
<dbReference type="HOGENOM" id="CLU_022755_0_1_6"/>
<dbReference type="Proteomes" id="UP000010816">
    <property type="component" value="Chromosome"/>
</dbReference>
<dbReference type="GO" id="GO:0006508">
    <property type="term" value="P:proteolysis"/>
    <property type="evidence" value="ECO:0007669"/>
    <property type="project" value="UniProtKB-KW"/>
</dbReference>
<dbReference type="eggNOG" id="COG3975">
    <property type="taxonomic scope" value="Bacteria"/>
</dbReference>
<dbReference type="SUPFAM" id="SSF50156">
    <property type="entry name" value="PDZ domain-like"/>
    <property type="match status" value="1"/>
</dbReference>
<dbReference type="InterPro" id="IPR001478">
    <property type="entry name" value="PDZ"/>
</dbReference>
<reference evidence="2 3" key="1">
    <citation type="submission" date="2011-09" db="EMBL/GenBank/DDBJ databases">
        <title>Complete sequence of chromosome of Thioflavicoccus mobilis 8321.</title>
        <authorList>
            <consortium name="US DOE Joint Genome Institute"/>
            <person name="Lucas S."/>
            <person name="Han J."/>
            <person name="Lapidus A."/>
            <person name="Cheng J.-F."/>
            <person name="Goodwin L."/>
            <person name="Pitluck S."/>
            <person name="Peters L."/>
            <person name="Ovchinnikova G."/>
            <person name="Lu M."/>
            <person name="Detter J.C."/>
            <person name="Han C."/>
            <person name="Tapia R."/>
            <person name="Land M."/>
            <person name="Hauser L."/>
            <person name="Kyrpides N."/>
            <person name="Ivanova N."/>
            <person name="Pagani I."/>
            <person name="Vogl K."/>
            <person name="Liu Z."/>
            <person name="Imhoff J."/>
            <person name="Thiel V."/>
            <person name="Frigaard N.-U."/>
            <person name="Bryant D."/>
            <person name="Woyke T."/>
        </authorList>
    </citation>
    <scope>NUCLEOTIDE SEQUENCE [LARGE SCALE GENOMIC DNA]</scope>
    <source>
        <strain evidence="2 3">8321</strain>
    </source>
</reference>
<dbReference type="PATRIC" id="fig|765912.4.peg.104"/>
<sequence length="609" mass="67402">MSNDFSLTYRVCPASPEAHLFAVELSVPSPPPHGLTLTLPAWIPGSYLIRDFARHIVAITAEDAFDRLVPEKLDKQTWHVPPGRGRVVVRYSIYAGELSVRAAHLDTTHAYFNGTSLFLRVVGRDRDPCRVDLAPPPGEGYRDWRVATSLRRLDAEPFGFGSYYADDYADLIDHPVEMGRFRVISFAVAEVPHWMAITGRHYADERRLVEDLQRVCAQHAQLFGELPVDRYLFLTTVIGDGYGGLEHGYSSSLLCPRDDLPEHRDGAAGEGYRRFLGLCSHEYFHLWNVKRIRPQALSESDLSREVHTRTLWAFEGITSYYDDLALVRCGCIDERAYLGLLAENLSRVMRNPGRKVQSVAASSFDTWTKFYKQDENSPNAIVSYYAKGALVALALDLKMRRESQGARSLDDLMRALWERHGRTGVGVAERGVETLASEIAGCDLGGFFEGALDGTCDLDLGPLLADVGIAMRLRPARGSTDLGGLVERFDEQTPQMRLGVRLQPRGAEPVVLNVLSDSAAERAGIAPGDTLLAVDGLRVTPENLDALVARAADAGQIIVHAFRRDELMTFDVQPMPASLDICELRLIAEASAVVVARRAAWLGQGEGLR</sequence>
<dbReference type="EMBL" id="CP003051">
    <property type="protein sequence ID" value="AGA88980.1"/>
    <property type="molecule type" value="Genomic_DNA"/>
</dbReference>
<proteinExistence type="predicted"/>
<dbReference type="STRING" id="765912.Thimo_0105"/>
<evidence type="ECO:0000313" key="3">
    <source>
        <dbReference type="Proteomes" id="UP000010816"/>
    </source>
</evidence>
<evidence type="ECO:0000259" key="1">
    <source>
        <dbReference type="PROSITE" id="PS50106"/>
    </source>
</evidence>
<feature type="domain" description="PDZ" evidence="1">
    <location>
        <begin position="485"/>
        <end position="566"/>
    </location>
</feature>
<dbReference type="OrthoDB" id="9778516at2"/>
<dbReference type="InterPro" id="IPR036034">
    <property type="entry name" value="PDZ_sf"/>
</dbReference>
<dbReference type="SMART" id="SM00228">
    <property type="entry name" value="PDZ"/>
    <property type="match status" value="1"/>
</dbReference>
<dbReference type="SUPFAM" id="SSF55486">
    <property type="entry name" value="Metalloproteases ('zincins'), catalytic domain"/>
    <property type="match status" value="1"/>
</dbReference>
<evidence type="ECO:0000313" key="2">
    <source>
        <dbReference type="EMBL" id="AGA88980.1"/>
    </source>
</evidence>
<dbReference type="GO" id="GO:0008233">
    <property type="term" value="F:peptidase activity"/>
    <property type="evidence" value="ECO:0007669"/>
    <property type="project" value="UniProtKB-KW"/>
</dbReference>
<organism evidence="2 3">
    <name type="scientific">Thioflavicoccus mobilis 8321</name>
    <dbReference type="NCBI Taxonomy" id="765912"/>
    <lineage>
        <taxon>Bacteria</taxon>
        <taxon>Pseudomonadati</taxon>
        <taxon>Pseudomonadota</taxon>
        <taxon>Gammaproteobacteria</taxon>
        <taxon>Chromatiales</taxon>
        <taxon>Chromatiaceae</taxon>
        <taxon>Thioflavicoccus</taxon>
    </lineage>
</organism>
<dbReference type="Pfam" id="PF05299">
    <property type="entry name" value="Peptidase_M61"/>
    <property type="match status" value="1"/>
</dbReference>
<gene>
    <name evidence="2" type="ORF">Thimo_0105</name>
</gene>
<dbReference type="PROSITE" id="PS50106">
    <property type="entry name" value="PDZ"/>
    <property type="match status" value="1"/>
</dbReference>
<keyword evidence="3" id="KW-1185">Reference proteome</keyword>
<dbReference type="InterPro" id="IPR040756">
    <property type="entry name" value="Peptidase_M61_N"/>
</dbReference>
<dbReference type="Gene3D" id="1.10.390.10">
    <property type="entry name" value="Neutral Protease Domain 2"/>
    <property type="match status" value="1"/>
</dbReference>
<keyword evidence="2" id="KW-0378">Hydrolase</keyword>
<dbReference type="RefSeq" id="WP_015279130.1">
    <property type="nucleotide sequence ID" value="NC_019940.1"/>
</dbReference>
<dbReference type="InterPro" id="IPR007963">
    <property type="entry name" value="Peptidase_M61_catalytic"/>
</dbReference>
<dbReference type="PIRSF" id="PIRSF016493">
    <property type="entry name" value="Glycyl_aminpptds"/>
    <property type="match status" value="1"/>
</dbReference>
<dbReference type="AlphaFoldDB" id="L0GUG4"/>
<dbReference type="InterPro" id="IPR041489">
    <property type="entry name" value="PDZ_6"/>
</dbReference>
<dbReference type="Gene3D" id="2.30.42.10">
    <property type="match status" value="1"/>
</dbReference>
<dbReference type="Pfam" id="PF17899">
    <property type="entry name" value="Peptidase_M61_N"/>
    <property type="match status" value="1"/>
</dbReference>
<accession>L0GUG4</accession>
<dbReference type="InterPro" id="IPR024191">
    <property type="entry name" value="Peptidase_M61"/>
</dbReference>
<keyword evidence="2" id="KW-0645">Protease</keyword>
<protein>
    <submittedName>
        <fullName evidence="2">Putative protease with the C-terminal PDZ domain</fullName>
    </submittedName>
</protein>
<name>L0GUG4_9GAMM</name>